<dbReference type="AlphaFoldDB" id="A0A261Y426"/>
<keyword evidence="3" id="KW-0333">Golgi apparatus</keyword>
<dbReference type="Pfam" id="PF04495">
    <property type="entry name" value="GRASP55_65"/>
    <property type="match status" value="1"/>
</dbReference>
<keyword evidence="5" id="KW-0479">Metal-binding</keyword>
<dbReference type="InterPro" id="IPR007583">
    <property type="entry name" value="GRASP55_65"/>
</dbReference>
<evidence type="ECO:0000256" key="5">
    <source>
        <dbReference type="PIRSR" id="PIRSR607583-1"/>
    </source>
</evidence>
<keyword evidence="9" id="KW-1185">Reference proteome</keyword>
<dbReference type="FunFam" id="2.30.42.10:FF:000026">
    <property type="entry name" value="Golgi reassembly stacking protein 2"/>
    <property type="match status" value="1"/>
</dbReference>
<gene>
    <name evidence="8" type="ORF">BZG36_02451</name>
</gene>
<dbReference type="GO" id="GO:0000139">
    <property type="term" value="C:Golgi membrane"/>
    <property type="evidence" value="ECO:0007669"/>
    <property type="project" value="UniProtKB-SubCell"/>
</dbReference>
<feature type="region of interest" description="Disordered" evidence="6">
    <location>
        <begin position="299"/>
        <end position="365"/>
    </location>
</feature>
<keyword evidence="2" id="KW-0677">Repeat</keyword>
<dbReference type="EMBL" id="MVBO01000020">
    <property type="protein sequence ID" value="OZJ05224.1"/>
    <property type="molecule type" value="Genomic_DNA"/>
</dbReference>
<feature type="region of interest" description="Disordered" evidence="6">
    <location>
        <begin position="236"/>
        <end position="265"/>
    </location>
</feature>
<feature type="compositionally biased region" description="Low complexity" evidence="6">
    <location>
        <begin position="311"/>
        <end position="332"/>
    </location>
</feature>
<dbReference type="PANTHER" id="PTHR12893">
    <property type="entry name" value="GOLGI REASSEMBLY STACKING PROTEIN GRASP"/>
    <property type="match status" value="1"/>
</dbReference>
<dbReference type="SUPFAM" id="SSF50156">
    <property type="entry name" value="PDZ domain-like"/>
    <property type="match status" value="2"/>
</dbReference>
<feature type="binding site" evidence="5">
    <location>
        <position position="15"/>
    </location>
    <ligand>
        <name>Zn(2+)</name>
        <dbReference type="ChEBI" id="CHEBI:29105"/>
    </ligand>
</feature>
<dbReference type="GO" id="GO:0007030">
    <property type="term" value="P:Golgi organization"/>
    <property type="evidence" value="ECO:0007669"/>
    <property type="project" value="TreeGrafter"/>
</dbReference>
<dbReference type="PROSITE" id="PS51865">
    <property type="entry name" value="PDZ_GRASP"/>
    <property type="match status" value="2"/>
</dbReference>
<protein>
    <recommendedName>
        <fullName evidence="7">PDZ GRASP-type domain-containing protein</fullName>
    </recommendedName>
</protein>
<evidence type="ECO:0000259" key="7">
    <source>
        <dbReference type="PROSITE" id="PS51865"/>
    </source>
</evidence>
<evidence type="ECO:0000256" key="6">
    <source>
        <dbReference type="SAM" id="MobiDB-lite"/>
    </source>
</evidence>
<proteinExistence type="predicted"/>
<keyword evidence="4" id="KW-0472">Membrane</keyword>
<dbReference type="InterPro" id="IPR024958">
    <property type="entry name" value="GRASP_PDZ"/>
</dbReference>
<reference evidence="8 9" key="1">
    <citation type="journal article" date="2017" name="Mycologia">
        <title>Bifiguratus adelaidae, gen. et sp. nov., a new member of Mucoromycotina in endophytic and soil-dwelling habitats.</title>
        <authorList>
            <person name="Torres-Cruz T.J."/>
            <person name="Billingsley Tobias T.L."/>
            <person name="Almatruk M."/>
            <person name="Hesse C."/>
            <person name="Kuske C.R."/>
            <person name="Desiro A."/>
            <person name="Benucci G.M."/>
            <person name="Bonito G."/>
            <person name="Stajich J.E."/>
            <person name="Dunlap C."/>
            <person name="Arnold A.E."/>
            <person name="Porras-Alfaro A."/>
        </authorList>
    </citation>
    <scope>NUCLEOTIDE SEQUENCE [LARGE SCALE GENOMIC DNA]</scope>
    <source>
        <strain evidence="8 9">AZ0501</strain>
    </source>
</reference>
<dbReference type="InterPro" id="IPR036034">
    <property type="entry name" value="PDZ_sf"/>
</dbReference>
<accession>A0A261Y426</accession>
<feature type="compositionally biased region" description="Acidic residues" evidence="6">
    <location>
        <begin position="333"/>
        <end position="342"/>
    </location>
</feature>
<dbReference type="Gene3D" id="2.30.42.10">
    <property type="match status" value="2"/>
</dbReference>
<evidence type="ECO:0000313" key="9">
    <source>
        <dbReference type="Proteomes" id="UP000242875"/>
    </source>
</evidence>
<dbReference type="OrthoDB" id="3318at2759"/>
<comment type="subcellular location">
    <subcellularLocation>
        <location evidence="1">Golgi apparatus membrane</location>
    </subcellularLocation>
</comment>
<dbReference type="Proteomes" id="UP000242875">
    <property type="component" value="Unassembled WGS sequence"/>
</dbReference>
<keyword evidence="5" id="KW-0862">Zinc</keyword>
<sequence>MGGIQSTEGSRSGYHVLKVREESPAYRAGIEQFFDYIVGINGIKLETEADSQILLRELSNNVGYKVILQLYNTKEETTRDVSIIPSQDWAEKKQENDGLLGCSIRFCQYNPTLTHVWHILSVSPNSPAEMAGLIPHTDYVIGSPQMTLRSEEDLYGLIDECLGRQLRLYMYNSDWGTCREVIIIPNHEWGGVGSLGCDIGYGLLHRIPRSQRPVETFADVEMLDEDADTYRNHATYTHHEELLPSSNMSRANRSSEEGSVPLQAPDQQSDLFTEPAQVGDEELVHLLQPEELDTDIAQQGAEEMVTPSADAARSAVSETEAESSANPTQEENSTAEENEEQSEPVIASDNDPDKGPKGKNKSTRK</sequence>
<evidence type="ECO:0000256" key="4">
    <source>
        <dbReference type="ARBA" id="ARBA00023136"/>
    </source>
</evidence>
<name>A0A261Y426_9FUNG</name>
<comment type="caution">
    <text evidence="8">The sequence shown here is derived from an EMBL/GenBank/DDBJ whole genome shotgun (WGS) entry which is preliminary data.</text>
</comment>
<organism evidence="8 9">
    <name type="scientific">Bifiguratus adelaidae</name>
    <dbReference type="NCBI Taxonomy" id="1938954"/>
    <lineage>
        <taxon>Eukaryota</taxon>
        <taxon>Fungi</taxon>
        <taxon>Fungi incertae sedis</taxon>
        <taxon>Mucoromycota</taxon>
        <taxon>Mucoromycotina</taxon>
        <taxon>Endogonomycetes</taxon>
        <taxon>Endogonales</taxon>
        <taxon>Endogonales incertae sedis</taxon>
        <taxon>Bifiguratus</taxon>
    </lineage>
</organism>
<evidence type="ECO:0000256" key="3">
    <source>
        <dbReference type="ARBA" id="ARBA00023034"/>
    </source>
</evidence>
<dbReference type="PANTHER" id="PTHR12893:SF0">
    <property type="entry name" value="GRASP65"/>
    <property type="match status" value="1"/>
</dbReference>
<feature type="binding site" evidence="5">
    <location>
        <position position="107"/>
    </location>
    <ligand>
        <name>Zn(2+)</name>
        <dbReference type="ChEBI" id="CHEBI:29105"/>
    </ligand>
</feature>
<feature type="domain" description="PDZ GRASP-type" evidence="7">
    <location>
        <begin position="12"/>
        <end position="109"/>
    </location>
</feature>
<evidence type="ECO:0000256" key="2">
    <source>
        <dbReference type="ARBA" id="ARBA00022737"/>
    </source>
</evidence>
<dbReference type="GO" id="GO:0046872">
    <property type="term" value="F:metal ion binding"/>
    <property type="evidence" value="ECO:0007669"/>
    <property type="project" value="UniProtKB-KW"/>
</dbReference>
<feature type="domain" description="PDZ GRASP-type" evidence="7">
    <location>
        <begin position="115"/>
        <end position="204"/>
    </location>
</feature>
<evidence type="ECO:0000256" key="1">
    <source>
        <dbReference type="ARBA" id="ARBA00004394"/>
    </source>
</evidence>
<evidence type="ECO:0000313" key="8">
    <source>
        <dbReference type="EMBL" id="OZJ05224.1"/>
    </source>
</evidence>